<keyword evidence="8" id="KW-1185">Reference proteome</keyword>
<evidence type="ECO:0000259" key="6">
    <source>
        <dbReference type="PROSITE" id="PS50850"/>
    </source>
</evidence>
<dbReference type="PANTHER" id="PTHR23501">
    <property type="entry name" value="MAJOR FACILITATOR SUPERFAMILY"/>
    <property type="match status" value="1"/>
</dbReference>
<feature type="transmembrane region" description="Helical" evidence="5">
    <location>
        <begin position="141"/>
        <end position="159"/>
    </location>
</feature>
<dbReference type="InterPro" id="IPR036259">
    <property type="entry name" value="MFS_trans_sf"/>
</dbReference>
<feature type="transmembrane region" description="Helical" evidence="5">
    <location>
        <begin position="369"/>
        <end position="392"/>
    </location>
</feature>
<dbReference type="PROSITE" id="PS50850">
    <property type="entry name" value="MFS"/>
    <property type="match status" value="1"/>
</dbReference>
<keyword evidence="2 5" id="KW-0812">Transmembrane</keyword>
<dbReference type="InterPro" id="IPR020846">
    <property type="entry name" value="MFS_dom"/>
</dbReference>
<comment type="caution">
    <text evidence="7">The sequence shown here is derived from an EMBL/GenBank/DDBJ whole genome shotgun (WGS) entry which is preliminary data.</text>
</comment>
<feature type="transmembrane region" description="Helical" evidence="5">
    <location>
        <begin position="88"/>
        <end position="111"/>
    </location>
</feature>
<dbReference type="Pfam" id="PF07690">
    <property type="entry name" value="MFS_1"/>
    <property type="match status" value="1"/>
</dbReference>
<name>A0ABV8TZV1_9ACTN</name>
<feature type="transmembrane region" description="Helical" evidence="5">
    <location>
        <begin position="231"/>
        <end position="254"/>
    </location>
</feature>
<organism evidence="7 8">
    <name type="scientific">Salininema proteolyticum</name>
    <dbReference type="NCBI Taxonomy" id="1607685"/>
    <lineage>
        <taxon>Bacteria</taxon>
        <taxon>Bacillati</taxon>
        <taxon>Actinomycetota</taxon>
        <taxon>Actinomycetes</taxon>
        <taxon>Glycomycetales</taxon>
        <taxon>Glycomycetaceae</taxon>
        <taxon>Salininema</taxon>
    </lineage>
</organism>
<keyword evidence="3 5" id="KW-1133">Transmembrane helix</keyword>
<dbReference type="Proteomes" id="UP001595823">
    <property type="component" value="Unassembled WGS sequence"/>
</dbReference>
<evidence type="ECO:0000313" key="8">
    <source>
        <dbReference type="Proteomes" id="UP001595823"/>
    </source>
</evidence>
<evidence type="ECO:0000256" key="2">
    <source>
        <dbReference type="ARBA" id="ARBA00022692"/>
    </source>
</evidence>
<sequence length="487" mass="49226">MQETGTGHDQAGLHTRWSGPLIGLVFVLAMVNFVVDSAITAPLVVLPEMLDHFGTDQPAWLNATAMLAGVMWAPLLGKSADIYGKRRVLVLTLLLSGAGAVICAVAPNLWIFVLGRVLQGASLAAVFLSVAIIRSVCAPRIGMIIVGIVTSGSAVLNIASRFLIEKLAVEFGFQILFVISAAVAAAMAVCVRSSLPESAIRTPGRLDIGGALLLGGGLAGTLGYISLGSDLGWLAIGPLALLAGGAAALARWFLVSSRKPDPLIDVANLGRPLVLTLLVVFLAAGSYQSMLQLIPLIGDVSAGMGLGYGLADQGSVALILAAPGIGVMLGGPVSGWVAARVGPALTLAGSVTLGTAVTLGMFIGASQLAFALCFAFLLGVTVGALGTSGFNMAGSLASPERQGIVSSLVMVMVSIGAVVLNFVGAAVLKSNTVTVGGETVYSAAGVFGYIAIASGAFAAAVVLAVMLVRRTRRGHGASSADLVRNAS</sequence>
<feature type="domain" description="Major facilitator superfamily (MFS) profile" evidence="6">
    <location>
        <begin position="22"/>
        <end position="472"/>
    </location>
</feature>
<dbReference type="SUPFAM" id="SSF103473">
    <property type="entry name" value="MFS general substrate transporter"/>
    <property type="match status" value="1"/>
</dbReference>
<feature type="transmembrane region" description="Helical" evidence="5">
    <location>
        <begin position="117"/>
        <end position="134"/>
    </location>
</feature>
<dbReference type="PANTHER" id="PTHR23501:SF197">
    <property type="entry name" value="COMD"/>
    <property type="match status" value="1"/>
</dbReference>
<evidence type="ECO:0000256" key="5">
    <source>
        <dbReference type="SAM" id="Phobius"/>
    </source>
</evidence>
<dbReference type="RefSeq" id="WP_380621279.1">
    <property type="nucleotide sequence ID" value="NZ_JBHSDK010000015.1"/>
</dbReference>
<feature type="transmembrane region" description="Helical" evidence="5">
    <location>
        <begin position="404"/>
        <end position="428"/>
    </location>
</feature>
<feature type="transmembrane region" description="Helical" evidence="5">
    <location>
        <begin position="58"/>
        <end position="76"/>
    </location>
</feature>
<comment type="subcellular location">
    <subcellularLocation>
        <location evidence="1">Cell membrane</location>
        <topology evidence="1">Multi-pass membrane protein</topology>
    </subcellularLocation>
</comment>
<keyword evidence="4 5" id="KW-0472">Membrane</keyword>
<protein>
    <submittedName>
        <fullName evidence="7">MFS transporter</fullName>
    </submittedName>
</protein>
<accession>A0ABV8TZV1</accession>
<evidence type="ECO:0000256" key="4">
    <source>
        <dbReference type="ARBA" id="ARBA00023136"/>
    </source>
</evidence>
<feature type="transmembrane region" description="Helical" evidence="5">
    <location>
        <begin position="440"/>
        <end position="468"/>
    </location>
</feature>
<evidence type="ECO:0000256" key="1">
    <source>
        <dbReference type="ARBA" id="ARBA00004651"/>
    </source>
</evidence>
<reference evidence="8" key="1">
    <citation type="journal article" date="2019" name="Int. J. Syst. Evol. Microbiol.">
        <title>The Global Catalogue of Microorganisms (GCM) 10K type strain sequencing project: providing services to taxonomists for standard genome sequencing and annotation.</title>
        <authorList>
            <consortium name="The Broad Institute Genomics Platform"/>
            <consortium name="The Broad Institute Genome Sequencing Center for Infectious Disease"/>
            <person name="Wu L."/>
            <person name="Ma J."/>
        </authorList>
    </citation>
    <scope>NUCLEOTIDE SEQUENCE [LARGE SCALE GENOMIC DNA]</scope>
    <source>
        <strain evidence="8">IBRC-M 10908</strain>
    </source>
</reference>
<proteinExistence type="predicted"/>
<evidence type="ECO:0000256" key="3">
    <source>
        <dbReference type="ARBA" id="ARBA00022989"/>
    </source>
</evidence>
<feature type="transmembrane region" description="Helical" evidence="5">
    <location>
        <begin position="171"/>
        <end position="194"/>
    </location>
</feature>
<dbReference type="Gene3D" id="1.20.1250.20">
    <property type="entry name" value="MFS general substrate transporter like domains"/>
    <property type="match status" value="2"/>
</dbReference>
<dbReference type="InterPro" id="IPR011701">
    <property type="entry name" value="MFS"/>
</dbReference>
<feature type="transmembrane region" description="Helical" evidence="5">
    <location>
        <begin position="274"/>
        <end position="297"/>
    </location>
</feature>
<feature type="transmembrane region" description="Helical" evidence="5">
    <location>
        <begin position="317"/>
        <end position="337"/>
    </location>
</feature>
<feature type="transmembrane region" description="Helical" evidence="5">
    <location>
        <begin position="206"/>
        <end position="225"/>
    </location>
</feature>
<feature type="transmembrane region" description="Helical" evidence="5">
    <location>
        <begin position="344"/>
        <end position="363"/>
    </location>
</feature>
<evidence type="ECO:0000313" key="7">
    <source>
        <dbReference type="EMBL" id="MFC4335933.1"/>
    </source>
</evidence>
<feature type="transmembrane region" description="Helical" evidence="5">
    <location>
        <begin position="21"/>
        <end position="46"/>
    </location>
</feature>
<gene>
    <name evidence="7" type="ORF">ACFPET_12035</name>
</gene>
<dbReference type="EMBL" id="JBHSDK010000015">
    <property type="protein sequence ID" value="MFC4335933.1"/>
    <property type="molecule type" value="Genomic_DNA"/>
</dbReference>